<dbReference type="KEGG" id="lant:TUM19329_29700"/>
<dbReference type="EMBL" id="AP022839">
    <property type="protein sequence ID" value="BCA96609.1"/>
    <property type="molecule type" value="Genomic_DNA"/>
</dbReference>
<dbReference type="AlphaFoldDB" id="A0A6F8T819"/>
<name>A0A6F8T819_9GAMM</name>
<gene>
    <name evidence="1" type="ORF">TUM19329_29700</name>
</gene>
<sequence length="357" mass="40977">MVFFEHSCGCPGYDSTKLERILNEVLSEFNNKEAFMRLSTRSPKDSKYLLEEASTLMSNDFCYWKENDNKNQQLVSLVASMFKAMKIRDGRKIIETLVQSSRVYSDLVALLSSADKSACTTNIILREWHDIRPDHEFRVFVSRRLRKESIVTGISQYFHFLYFDKTPTDCFNFLDEQSKKNLVSKFENYVLQVVDPDVAKFLNFSSEQDGNDSSECIREYIVDLALIPSNHYDGDITDENKIEIGTKSYVLVVIELNPFAPAATGCALFNWNNDLMMLWGKTECDYPLFRYRTAPREDLHSVTLLPSNYESVIQSALSKRITNPLSQARALTLGDCFFSPDQPVAESSLDYEQTVTI</sequence>
<dbReference type="InterPro" id="IPR009772">
    <property type="entry name" value="CDC123"/>
</dbReference>
<evidence type="ECO:0000313" key="1">
    <source>
        <dbReference type="EMBL" id="BCA96609.1"/>
    </source>
</evidence>
<dbReference type="RefSeq" id="WP_173237874.1">
    <property type="nucleotide sequence ID" value="NZ_AP022839.1"/>
</dbReference>
<dbReference type="Proteomes" id="UP000502894">
    <property type="component" value="Chromosome"/>
</dbReference>
<accession>A0A6F8T819</accession>
<evidence type="ECO:0000313" key="2">
    <source>
        <dbReference type="Proteomes" id="UP000502894"/>
    </source>
</evidence>
<keyword evidence="2" id="KW-1185">Reference proteome</keyword>
<proteinExistence type="predicted"/>
<protein>
    <submittedName>
        <fullName evidence="1">Uncharacterized protein</fullName>
    </submittedName>
</protein>
<dbReference type="Pfam" id="PF07065">
    <property type="entry name" value="D123"/>
    <property type="match status" value="1"/>
</dbReference>
<organism evidence="1 2">
    <name type="scientific">Legionella antarctica</name>
    <dbReference type="NCBI Taxonomy" id="2708020"/>
    <lineage>
        <taxon>Bacteria</taxon>
        <taxon>Pseudomonadati</taxon>
        <taxon>Pseudomonadota</taxon>
        <taxon>Gammaproteobacteria</taxon>
        <taxon>Legionellales</taxon>
        <taxon>Legionellaceae</taxon>
        <taxon>Legionella</taxon>
    </lineage>
</organism>
<reference evidence="1" key="1">
    <citation type="journal article" date="2020" name="Microbiol. Resour. Announc.">
        <title>Complete Genome Sequence of Novel Psychrotolerant Legionella Strain TUM19329, Isolated from Antarctic Lake Sediment.</title>
        <authorList>
            <person name="Shimada S."/>
            <person name="Nakai R."/>
            <person name="Aoki K."/>
            <person name="Shimoeda N."/>
            <person name="Ohno G."/>
            <person name="Miyazaki Y."/>
            <person name="Kudoh S."/>
            <person name="Imura S."/>
            <person name="Watanabe K."/>
            <person name="Ishii Y."/>
            <person name="Tateda K."/>
        </authorList>
    </citation>
    <scope>NUCLEOTIDE SEQUENCE [LARGE SCALE GENOMIC DNA]</scope>
    <source>
        <strain evidence="1">TUM19329</strain>
    </source>
</reference>